<dbReference type="Proteomes" id="UP000324222">
    <property type="component" value="Unassembled WGS sequence"/>
</dbReference>
<organism evidence="2 3">
    <name type="scientific">Portunus trituberculatus</name>
    <name type="common">Swimming crab</name>
    <name type="synonym">Neptunus trituberculatus</name>
    <dbReference type="NCBI Taxonomy" id="210409"/>
    <lineage>
        <taxon>Eukaryota</taxon>
        <taxon>Metazoa</taxon>
        <taxon>Ecdysozoa</taxon>
        <taxon>Arthropoda</taxon>
        <taxon>Crustacea</taxon>
        <taxon>Multicrustacea</taxon>
        <taxon>Malacostraca</taxon>
        <taxon>Eumalacostraca</taxon>
        <taxon>Eucarida</taxon>
        <taxon>Decapoda</taxon>
        <taxon>Pleocyemata</taxon>
        <taxon>Brachyura</taxon>
        <taxon>Eubrachyura</taxon>
        <taxon>Portunoidea</taxon>
        <taxon>Portunidae</taxon>
        <taxon>Portuninae</taxon>
        <taxon>Portunus</taxon>
    </lineage>
</organism>
<keyword evidence="1" id="KW-0812">Transmembrane</keyword>
<reference evidence="2 3" key="1">
    <citation type="submission" date="2019-05" db="EMBL/GenBank/DDBJ databases">
        <title>Another draft genome of Portunus trituberculatus and its Hox gene families provides insights of decapod evolution.</title>
        <authorList>
            <person name="Jeong J.-H."/>
            <person name="Song I."/>
            <person name="Kim S."/>
            <person name="Choi T."/>
            <person name="Kim D."/>
            <person name="Ryu S."/>
            <person name="Kim W."/>
        </authorList>
    </citation>
    <scope>NUCLEOTIDE SEQUENCE [LARGE SCALE GENOMIC DNA]</scope>
    <source>
        <tissue evidence="2">Muscle</tissue>
    </source>
</reference>
<dbReference type="AlphaFoldDB" id="A0A5B7JKQ0"/>
<evidence type="ECO:0000313" key="3">
    <source>
        <dbReference type="Proteomes" id="UP000324222"/>
    </source>
</evidence>
<sequence>MHFAPSPASRLTTSQHHHHYCKLNTPPTITTTISCHLFLIFSTILLFTPITCILLNISSLSCTSRPAAPNMALHALAVSRHKPPDHLQTPTKPHPFPLSALDHSTHFKPRFILPLIDFPRT</sequence>
<name>A0A5B7JKQ0_PORTR</name>
<feature type="transmembrane region" description="Helical" evidence="1">
    <location>
        <begin position="37"/>
        <end position="57"/>
    </location>
</feature>
<keyword evidence="3" id="KW-1185">Reference proteome</keyword>
<accession>A0A5B7JKQ0</accession>
<comment type="caution">
    <text evidence="2">The sequence shown here is derived from an EMBL/GenBank/DDBJ whole genome shotgun (WGS) entry which is preliminary data.</text>
</comment>
<keyword evidence="1" id="KW-0472">Membrane</keyword>
<gene>
    <name evidence="2" type="ORF">E2C01_092101</name>
</gene>
<proteinExistence type="predicted"/>
<protein>
    <submittedName>
        <fullName evidence="2">Uncharacterized protein</fullName>
    </submittedName>
</protein>
<evidence type="ECO:0000256" key="1">
    <source>
        <dbReference type="SAM" id="Phobius"/>
    </source>
</evidence>
<keyword evidence="1" id="KW-1133">Transmembrane helix</keyword>
<evidence type="ECO:0000313" key="2">
    <source>
        <dbReference type="EMBL" id="MPC96822.1"/>
    </source>
</evidence>
<dbReference type="EMBL" id="VSRR010107481">
    <property type="protein sequence ID" value="MPC96822.1"/>
    <property type="molecule type" value="Genomic_DNA"/>
</dbReference>